<evidence type="ECO:0000313" key="3">
    <source>
        <dbReference type="Proteomes" id="UP000820669"/>
    </source>
</evidence>
<dbReference type="InterPro" id="IPR036249">
    <property type="entry name" value="Thioredoxin-like_sf"/>
</dbReference>
<reference evidence="2 3" key="1">
    <citation type="submission" date="2020-04" db="EMBL/GenBank/DDBJ databases">
        <authorList>
            <person name="Klaysubun C."/>
            <person name="Duangmal K."/>
            <person name="Lipun K."/>
        </authorList>
    </citation>
    <scope>NUCLEOTIDE SEQUENCE [LARGE SCALE GENOMIC DNA]</scope>
    <source>
        <strain evidence="2 3">K10HN5</strain>
    </source>
</reference>
<dbReference type="CDD" id="cd02972">
    <property type="entry name" value="DsbA_family"/>
    <property type="match status" value="1"/>
</dbReference>
<organism evidence="2 3">
    <name type="scientific">Pseudonocardia acidicola</name>
    <dbReference type="NCBI Taxonomy" id="2724939"/>
    <lineage>
        <taxon>Bacteria</taxon>
        <taxon>Bacillati</taxon>
        <taxon>Actinomycetota</taxon>
        <taxon>Actinomycetes</taxon>
        <taxon>Pseudonocardiales</taxon>
        <taxon>Pseudonocardiaceae</taxon>
        <taxon>Pseudonocardia</taxon>
    </lineage>
</organism>
<dbReference type="Gene3D" id="3.40.30.10">
    <property type="entry name" value="Glutaredoxin"/>
    <property type="match status" value="1"/>
</dbReference>
<evidence type="ECO:0000313" key="2">
    <source>
        <dbReference type="EMBL" id="NMI00282.1"/>
    </source>
</evidence>
<dbReference type="SUPFAM" id="SSF52833">
    <property type="entry name" value="Thioredoxin-like"/>
    <property type="match status" value="1"/>
</dbReference>
<keyword evidence="3" id="KW-1185">Reference proteome</keyword>
<protein>
    <submittedName>
        <fullName evidence="2">Thioredoxin domain-containing protein</fullName>
    </submittedName>
</protein>
<accession>A0ABX1SFE9</accession>
<name>A0ABX1SFE9_9PSEU</name>
<proteinExistence type="predicted"/>
<dbReference type="EMBL" id="JAAXLA010000053">
    <property type="protein sequence ID" value="NMI00282.1"/>
    <property type="molecule type" value="Genomic_DNA"/>
</dbReference>
<comment type="caution">
    <text evidence="2">The sequence shown here is derived from an EMBL/GenBank/DDBJ whole genome shotgun (WGS) entry which is preliminary data.</text>
</comment>
<dbReference type="RefSeq" id="WP_169383761.1">
    <property type="nucleotide sequence ID" value="NZ_JAAXLA010000053.1"/>
</dbReference>
<dbReference type="Pfam" id="PF13462">
    <property type="entry name" value="Thioredoxin_4"/>
    <property type="match status" value="1"/>
</dbReference>
<gene>
    <name evidence="2" type="ORF">HF526_23650</name>
</gene>
<dbReference type="Proteomes" id="UP000820669">
    <property type="component" value="Unassembled WGS sequence"/>
</dbReference>
<evidence type="ECO:0000259" key="1">
    <source>
        <dbReference type="Pfam" id="PF13462"/>
    </source>
</evidence>
<dbReference type="InterPro" id="IPR012336">
    <property type="entry name" value="Thioredoxin-like_fold"/>
</dbReference>
<feature type="domain" description="Thioredoxin-like fold" evidence="1">
    <location>
        <begin position="55"/>
        <end position="206"/>
    </location>
</feature>
<sequence>MAGNELRGTQARRRGPWIWLLALPVLGLASTAPGGSVVPSIPLPRGATPSGDGVVVGNGPVPVDAYIDFGCPFCRQFEMMAGSTLDTLLSNRLISLVYHPMNFLDAVSTTGYSTRAAAASGAASDAGRYREYARVLFDNQPPEGGPGLSDDELIALGAMAGITDPAFAETIRNGVYLPWPPYVTERAVERGVAGTPSLFVAGVPVAARPEPILQAVQAAIQVVVR</sequence>